<accession>A0A0F9DQC9</accession>
<dbReference type="AlphaFoldDB" id="A0A0F9DQC9"/>
<protein>
    <submittedName>
        <fullName evidence="1">Uncharacterized protein</fullName>
    </submittedName>
</protein>
<dbReference type="EMBL" id="LAZR01027976">
    <property type="protein sequence ID" value="KKL64008.1"/>
    <property type="molecule type" value="Genomic_DNA"/>
</dbReference>
<evidence type="ECO:0000313" key="1">
    <source>
        <dbReference type="EMBL" id="KKL64008.1"/>
    </source>
</evidence>
<gene>
    <name evidence="1" type="ORF">LCGC14_2169370</name>
</gene>
<reference evidence="1" key="1">
    <citation type="journal article" date="2015" name="Nature">
        <title>Complex archaea that bridge the gap between prokaryotes and eukaryotes.</title>
        <authorList>
            <person name="Spang A."/>
            <person name="Saw J.H."/>
            <person name="Jorgensen S.L."/>
            <person name="Zaremba-Niedzwiedzka K."/>
            <person name="Martijn J."/>
            <person name="Lind A.E."/>
            <person name="van Eijk R."/>
            <person name="Schleper C."/>
            <person name="Guy L."/>
            <person name="Ettema T.J."/>
        </authorList>
    </citation>
    <scope>NUCLEOTIDE SEQUENCE</scope>
</reference>
<comment type="caution">
    <text evidence="1">The sequence shown here is derived from an EMBL/GenBank/DDBJ whole genome shotgun (WGS) entry which is preliminary data.</text>
</comment>
<name>A0A0F9DQC9_9ZZZZ</name>
<organism evidence="1">
    <name type="scientific">marine sediment metagenome</name>
    <dbReference type="NCBI Taxonomy" id="412755"/>
    <lineage>
        <taxon>unclassified sequences</taxon>
        <taxon>metagenomes</taxon>
        <taxon>ecological metagenomes</taxon>
    </lineage>
</organism>
<proteinExistence type="predicted"/>
<sequence>MMLADIVEYTTKEGGDWRKWPYPAHVKPSGLD</sequence>
<feature type="non-terminal residue" evidence="1">
    <location>
        <position position="32"/>
    </location>
</feature>